<proteinExistence type="predicted"/>
<evidence type="ECO:0000313" key="4">
    <source>
        <dbReference type="Proteomes" id="UP001165083"/>
    </source>
</evidence>
<dbReference type="EMBL" id="BSXW01000563">
    <property type="protein sequence ID" value="GMF25625.1"/>
    <property type="molecule type" value="Genomic_DNA"/>
</dbReference>
<evidence type="ECO:0000313" key="3">
    <source>
        <dbReference type="EMBL" id="GMF25625.1"/>
    </source>
</evidence>
<organism evidence="3 4">
    <name type="scientific">Phytophthora lilii</name>
    <dbReference type="NCBI Taxonomy" id="2077276"/>
    <lineage>
        <taxon>Eukaryota</taxon>
        <taxon>Sar</taxon>
        <taxon>Stramenopiles</taxon>
        <taxon>Oomycota</taxon>
        <taxon>Peronosporomycetes</taxon>
        <taxon>Peronosporales</taxon>
        <taxon>Peronosporaceae</taxon>
        <taxon>Phytophthora</taxon>
    </lineage>
</organism>
<dbReference type="InterPro" id="IPR002048">
    <property type="entry name" value="EF_hand_dom"/>
</dbReference>
<comment type="caution">
    <text evidence="3">The sequence shown here is derived from an EMBL/GenBank/DDBJ whole genome shotgun (WGS) entry which is preliminary data.</text>
</comment>
<accession>A0A9W6TZE7</accession>
<evidence type="ECO:0000256" key="1">
    <source>
        <dbReference type="SAM" id="MobiDB-lite"/>
    </source>
</evidence>
<protein>
    <submittedName>
        <fullName evidence="3">Unnamed protein product</fullName>
    </submittedName>
</protein>
<dbReference type="GO" id="GO:0005509">
    <property type="term" value="F:calcium ion binding"/>
    <property type="evidence" value="ECO:0007669"/>
    <property type="project" value="InterPro"/>
</dbReference>
<evidence type="ECO:0000259" key="2">
    <source>
        <dbReference type="PROSITE" id="PS50222"/>
    </source>
</evidence>
<feature type="region of interest" description="Disordered" evidence="1">
    <location>
        <begin position="226"/>
        <end position="245"/>
    </location>
</feature>
<dbReference type="Proteomes" id="UP001165083">
    <property type="component" value="Unassembled WGS sequence"/>
</dbReference>
<dbReference type="PROSITE" id="PS50222">
    <property type="entry name" value="EF_HAND_2"/>
    <property type="match status" value="1"/>
</dbReference>
<gene>
    <name evidence="3" type="ORF">Plil01_001059100</name>
</gene>
<name>A0A9W6TZE7_9STRA</name>
<sequence>MIECVFYNMDDIYDDFGILPTLMVPLPLVVNALILQRHIFYDFVVVSRINPHTLSDVVENFREVVHLRSEVATSLLQHITQQDLAVSDLEAELKAHDTTGTGHIEVDDLRDVLSKFGYNLARFRFNSGVKLLFELEGTTVECTQVVRLVQVTQTENFCETLSVRHQQPHPMLRQSMALYDDVDLSSLRSQPNNNFFNSSQQFPVMTPPNIDDPRPSDFAYMESSMTKSQTSHRRAIPQTQQGNPPLLAAADDAVISSRALRDIYNLQQLSQSRVDTQNSSL</sequence>
<feature type="domain" description="EF-hand" evidence="2">
    <location>
        <begin position="84"/>
        <end position="119"/>
    </location>
</feature>
<dbReference type="OrthoDB" id="68481at2759"/>
<keyword evidence="4" id="KW-1185">Reference proteome</keyword>
<reference evidence="3" key="1">
    <citation type="submission" date="2023-04" db="EMBL/GenBank/DDBJ databases">
        <title>Phytophthora lilii NBRC 32176.</title>
        <authorList>
            <person name="Ichikawa N."/>
            <person name="Sato H."/>
            <person name="Tonouchi N."/>
        </authorList>
    </citation>
    <scope>NUCLEOTIDE SEQUENCE</scope>
    <source>
        <strain evidence="3">NBRC 32176</strain>
    </source>
</reference>
<dbReference type="AlphaFoldDB" id="A0A9W6TZE7"/>